<dbReference type="Proteomes" id="UP001066276">
    <property type="component" value="Chromosome 3_1"/>
</dbReference>
<protein>
    <submittedName>
        <fullName evidence="2">Uncharacterized protein</fullName>
    </submittedName>
</protein>
<feature type="compositionally biased region" description="Basic and acidic residues" evidence="1">
    <location>
        <begin position="60"/>
        <end position="69"/>
    </location>
</feature>
<organism evidence="2 3">
    <name type="scientific">Pleurodeles waltl</name>
    <name type="common">Iberian ribbed newt</name>
    <dbReference type="NCBI Taxonomy" id="8319"/>
    <lineage>
        <taxon>Eukaryota</taxon>
        <taxon>Metazoa</taxon>
        <taxon>Chordata</taxon>
        <taxon>Craniata</taxon>
        <taxon>Vertebrata</taxon>
        <taxon>Euteleostomi</taxon>
        <taxon>Amphibia</taxon>
        <taxon>Batrachia</taxon>
        <taxon>Caudata</taxon>
        <taxon>Salamandroidea</taxon>
        <taxon>Salamandridae</taxon>
        <taxon>Pleurodelinae</taxon>
        <taxon>Pleurodeles</taxon>
    </lineage>
</organism>
<gene>
    <name evidence="2" type="ORF">NDU88_007381</name>
</gene>
<evidence type="ECO:0000313" key="2">
    <source>
        <dbReference type="EMBL" id="KAJ1190643.1"/>
    </source>
</evidence>
<accession>A0AAV7US43</accession>
<dbReference type="EMBL" id="JANPWB010000005">
    <property type="protein sequence ID" value="KAJ1190643.1"/>
    <property type="molecule type" value="Genomic_DNA"/>
</dbReference>
<keyword evidence="3" id="KW-1185">Reference proteome</keyword>
<reference evidence="2" key="1">
    <citation type="journal article" date="2022" name="bioRxiv">
        <title>Sequencing and chromosome-scale assembly of the giantPleurodeles waltlgenome.</title>
        <authorList>
            <person name="Brown T."/>
            <person name="Elewa A."/>
            <person name="Iarovenko S."/>
            <person name="Subramanian E."/>
            <person name="Araus A.J."/>
            <person name="Petzold A."/>
            <person name="Susuki M."/>
            <person name="Suzuki K.-i.T."/>
            <person name="Hayashi T."/>
            <person name="Toyoda A."/>
            <person name="Oliveira C."/>
            <person name="Osipova E."/>
            <person name="Leigh N.D."/>
            <person name="Simon A."/>
            <person name="Yun M.H."/>
        </authorList>
    </citation>
    <scope>NUCLEOTIDE SEQUENCE</scope>
    <source>
        <strain evidence="2">20211129_DDA</strain>
        <tissue evidence="2">Liver</tissue>
    </source>
</reference>
<proteinExistence type="predicted"/>
<comment type="caution">
    <text evidence="2">The sequence shown here is derived from an EMBL/GenBank/DDBJ whole genome shotgun (WGS) entry which is preliminary data.</text>
</comment>
<evidence type="ECO:0000313" key="3">
    <source>
        <dbReference type="Proteomes" id="UP001066276"/>
    </source>
</evidence>
<dbReference type="AlphaFoldDB" id="A0AAV7US43"/>
<feature type="region of interest" description="Disordered" evidence="1">
    <location>
        <begin position="33"/>
        <end position="75"/>
    </location>
</feature>
<evidence type="ECO:0000256" key="1">
    <source>
        <dbReference type="SAM" id="MobiDB-lite"/>
    </source>
</evidence>
<sequence length="75" mass="8535">MFKTVISPSSANIRVTLRQWRWFLGLRHDSRGLPGIKRRRTPRAMVPGSPARFQGITGNKKKENAKEANDADEDD</sequence>
<name>A0AAV7US43_PLEWA</name>